<reference evidence="1" key="2">
    <citation type="journal article" date="2017" name="Nat. Ecol. Evol.">
        <title>Lineage-specific genetic innovations streamline the genomes of Armillaria species to pathogenesis.</title>
        <authorList>
            <consortium name="DOE Joint Genome Institute"/>
            <person name="Sipos G."/>
            <person name="Prasanna A.N."/>
            <person name="Walter M.C."/>
            <person name="O'Connor E."/>
            <person name="Balint B."/>
            <person name="Krizsan K."/>
            <person name="Kiss B."/>
            <person name="Hess J."/>
            <person name="Varga T."/>
            <person name="Slot J."/>
            <person name="Riley R."/>
            <person name="Boka B."/>
            <person name="Rigling D."/>
            <person name="Barry K."/>
            <person name="Lee J."/>
            <person name="Mihaltcheva S."/>
            <person name="LaButti K."/>
            <person name="Lipzen A."/>
            <person name="Waldron R."/>
            <person name="Moloney N.M."/>
            <person name="Sperisen C."/>
            <person name="Kredics L."/>
            <person name="Vagvolgyi C."/>
            <person name="Patrignani A."/>
            <person name="Fitzpatrick D."/>
            <person name="Nagy I."/>
            <person name="Doyle S."/>
            <person name="Anderson J."/>
            <person name="Grigoriev I.V."/>
            <person name="Guldener U."/>
            <person name="Munsterkotter M."/>
            <person name="Nagy L.G."/>
        </authorList>
    </citation>
    <scope>NUCLEOTIDE SEQUENCE [LARGE SCALE GENOMIC DNA]</scope>
    <source>
        <strain evidence="1">Ar21-2</strain>
    </source>
</reference>
<evidence type="ECO:0000313" key="2">
    <source>
        <dbReference type="EMBL" id="PBK79521.1"/>
    </source>
</evidence>
<protein>
    <submittedName>
        <fullName evidence="1">Uncharacterized protein</fullName>
    </submittedName>
</protein>
<organism evidence="1 3">
    <name type="scientific">Armillaria gallica</name>
    <name type="common">Bulbous honey fungus</name>
    <name type="synonym">Armillaria bulbosa</name>
    <dbReference type="NCBI Taxonomy" id="47427"/>
    <lineage>
        <taxon>Eukaryota</taxon>
        <taxon>Fungi</taxon>
        <taxon>Dikarya</taxon>
        <taxon>Basidiomycota</taxon>
        <taxon>Agaricomycotina</taxon>
        <taxon>Agaricomycetes</taxon>
        <taxon>Agaricomycetidae</taxon>
        <taxon>Agaricales</taxon>
        <taxon>Marasmiineae</taxon>
        <taxon>Physalacriaceae</taxon>
        <taxon>Armillaria</taxon>
    </lineage>
</organism>
<sequence>MDQLSSTSDVGIRVSERLPAPCRSTTAIMSPQTRDFIILAFHLYSRKQVPYYYAFRRGVKRWTVSLPRAGFFRVQRDRLHPMQTFPLVCRLWLRTYHCIPFIDMFIPSCSLYLRFIFLEKEKRCLCRIDDSEESIPTAEYIAAPSLQSCLMKITLISTSASCSLITISVGCRSSSKSTGATKYNPPPE</sequence>
<dbReference type="EMBL" id="KZ293772">
    <property type="protein sequence ID" value="PBK79521.1"/>
    <property type="molecule type" value="Genomic_DNA"/>
</dbReference>
<evidence type="ECO:0000313" key="1">
    <source>
        <dbReference type="EMBL" id="PBK79195.1"/>
    </source>
</evidence>
<proteinExistence type="predicted"/>
<name>A0A2H3C7Z7_ARMGA</name>
<gene>
    <name evidence="2" type="ORF">ARMGADRAFT_1093047</name>
    <name evidence="1" type="ORF">ARMGADRAFT_1093359</name>
</gene>
<reference evidence="3" key="1">
    <citation type="journal article" date="2017" name="Nat. Ecol. Evol.">
        <title>Genome expansion and lineage-specific genetic innovations in the forest pathogenic fungi Armillaria.</title>
        <authorList>
            <person name="Sipos G."/>
            <person name="Prasanna A.N."/>
            <person name="Walter M.C."/>
            <person name="O'Connor E."/>
            <person name="Balint B."/>
            <person name="Krizsan K."/>
            <person name="Kiss B."/>
            <person name="Hess J."/>
            <person name="Varga T."/>
            <person name="Slot J."/>
            <person name="Riley R."/>
            <person name="Boka B."/>
            <person name="Rigling D."/>
            <person name="Barry K."/>
            <person name="Lee J."/>
            <person name="Mihaltcheva S."/>
            <person name="LaButti K."/>
            <person name="Lipzen A."/>
            <person name="Waldron R."/>
            <person name="Moloney N.M."/>
            <person name="Sperisen C."/>
            <person name="Kredics L."/>
            <person name="Vagvoelgyi C."/>
            <person name="Patrignani A."/>
            <person name="Fitzpatrick D."/>
            <person name="Nagy I."/>
            <person name="Doyle S."/>
            <person name="Anderson J.B."/>
            <person name="Grigoriev I.V."/>
            <person name="Gueldener U."/>
            <person name="Muensterkoetter M."/>
            <person name="Nagy L.G."/>
        </authorList>
    </citation>
    <scope>NUCLEOTIDE SEQUENCE [LARGE SCALE GENOMIC DNA]</scope>
    <source>
        <strain evidence="3">Ar21-2</strain>
    </source>
</reference>
<dbReference type="AlphaFoldDB" id="A0A2H3C7Z7"/>
<dbReference type="Proteomes" id="UP000217790">
    <property type="component" value="Unassembled WGS sequence"/>
</dbReference>
<keyword evidence="3" id="KW-1185">Reference proteome</keyword>
<dbReference type="InParanoid" id="A0A2H3C7Z7"/>
<accession>A0A2H3C7Z7</accession>
<evidence type="ECO:0000313" key="3">
    <source>
        <dbReference type="Proteomes" id="UP000217790"/>
    </source>
</evidence>
<dbReference type="EMBL" id="KZ293800">
    <property type="protein sequence ID" value="PBK79195.1"/>
    <property type="molecule type" value="Genomic_DNA"/>
</dbReference>